<evidence type="ECO:0000313" key="2">
    <source>
        <dbReference type="WBParaSite" id="jg310.2"/>
    </source>
</evidence>
<keyword evidence="1" id="KW-1185">Reference proteome</keyword>
<dbReference type="AlphaFoldDB" id="A0A915E885"/>
<sequence length="130" mass="14271">MSFHRSSQGWMKNSSDRIEGVNNAGTSHLIGKSNSLHSSFGVSQNGHFARMPMCLVARISARSSSNFLTVVSALWISREVRLKCGRRTLSNSILKDVPLLLAVVLKRLFGSDVICPPATKRSFFCVNSSN</sequence>
<dbReference type="Proteomes" id="UP000887574">
    <property type="component" value="Unplaced"/>
</dbReference>
<proteinExistence type="predicted"/>
<evidence type="ECO:0000313" key="1">
    <source>
        <dbReference type="Proteomes" id="UP000887574"/>
    </source>
</evidence>
<protein>
    <submittedName>
        <fullName evidence="2">Uncharacterized protein</fullName>
    </submittedName>
</protein>
<name>A0A915E885_9BILA</name>
<accession>A0A915E885</accession>
<reference evidence="2" key="1">
    <citation type="submission" date="2022-11" db="UniProtKB">
        <authorList>
            <consortium name="WormBaseParasite"/>
        </authorList>
    </citation>
    <scope>IDENTIFICATION</scope>
</reference>
<organism evidence="1 2">
    <name type="scientific">Ditylenchus dipsaci</name>
    <dbReference type="NCBI Taxonomy" id="166011"/>
    <lineage>
        <taxon>Eukaryota</taxon>
        <taxon>Metazoa</taxon>
        <taxon>Ecdysozoa</taxon>
        <taxon>Nematoda</taxon>
        <taxon>Chromadorea</taxon>
        <taxon>Rhabditida</taxon>
        <taxon>Tylenchina</taxon>
        <taxon>Tylenchomorpha</taxon>
        <taxon>Sphaerularioidea</taxon>
        <taxon>Anguinidae</taxon>
        <taxon>Anguininae</taxon>
        <taxon>Ditylenchus</taxon>
    </lineage>
</organism>
<dbReference type="WBParaSite" id="jg310.2">
    <property type="protein sequence ID" value="jg310.2"/>
    <property type="gene ID" value="jg310"/>
</dbReference>